<dbReference type="EMBL" id="GGEC01085544">
    <property type="protein sequence ID" value="MBX66028.1"/>
    <property type="molecule type" value="Transcribed_RNA"/>
</dbReference>
<evidence type="ECO:0000313" key="1">
    <source>
        <dbReference type="EMBL" id="MBX66028.1"/>
    </source>
</evidence>
<proteinExistence type="predicted"/>
<organism evidence="1">
    <name type="scientific">Rhizophora mucronata</name>
    <name type="common">Asiatic mangrove</name>
    <dbReference type="NCBI Taxonomy" id="61149"/>
    <lineage>
        <taxon>Eukaryota</taxon>
        <taxon>Viridiplantae</taxon>
        <taxon>Streptophyta</taxon>
        <taxon>Embryophyta</taxon>
        <taxon>Tracheophyta</taxon>
        <taxon>Spermatophyta</taxon>
        <taxon>Magnoliopsida</taxon>
        <taxon>eudicotyledons</taxon>
        <taxon>Gunneridae</taxon>
        <taxon>Pentapetalae</taxon>
        <taxon>rosids</taxon>
        <taxon>fabids</taxon>
        <taxon>Malpighiales</taxon>
        <taxon>Rhizophoraceae</taxon>
        <taxon>Rhizophora</taxon>
    </lineage>
</organism>
<dbReference type="AlphaFoldDB" id="A0A2P2QGB6"/>
<sequence>MFSQFFDLPLLLIQDYWLLFQENFIQFYCSRVVF</sequence>
<name>A0A2P2QGB6_RHIMU</name>
<accession>A0A2P2QGB6</accession>
<protein>
    <submittedName>
        <fullName evidence="1">Uncharacterized protein</fullName>
    </submittedName>
</protein>
<reference evidence="1" key="1">
    <citation type="submission" date="2018-02" db="EMBL/GenBank/DDBJ databases">
        <title>Rhizophora mucronata_Transcriptome.</title>
        <authorList>
            <person name="Meera S.P."/>
            <person name="Sreeshan A."/>
            <person name="Augustine A."/>
        </authorList>
    </citation>
    <scope>NUCLEOTIDE SEQUENCE</scope>
    <source>
        <tissue evidence="1">Leaf</tissue>
    </source>
</reference>